<dbReference type="PANTHER" id="PTHR37834">
    <property type="entry name" value="GDSL-LIKE LIPASE/ACYLHYDROLASE DOMAIN PROTEIN (AFU_ORTHOLOGUE AFUA_2G00620)"/>
    <property type="match status" value="1"/>
</dbReference>
<dbReference type="InterPro" id="IPR036514">
    <property type="entry name" value="SGNH_hydro_sf"/>
</dbReference>
<dbReference type="InterPro" id="IPR013830">
    <property type="entry name" value="SGNH_hydro"/>
</dbReference>
<evidence type="ECO:0000313" key="2">
    <source>
        <dbReference type="EMBL" id="MST92983.1"/>
    </source>
</evidence>
<evidence type="ECO:0000313" key="3">
    <source>
        <dbReference type="EMBL" id="MTS27979.1"/>
    </source>
</evidence>
<dbReference type="AlphaFoldDB" id="A0A6I2UAH5"/>
<protein>
    <recommendedName>
        <fullName evidence="1">SGNH hydrolase-type esterase domain-containing protein</fullName>
    </recommendedName>
</protein>
<dbReference type="InterPro" id="IPR052762">
    <property type="entry name" value="PCW_deacetylase/CE"/>
</dbReference>
<reference evidence="3 5" key="1">
    <citation type="journal article" date="2019" name="Nat. Med.">
        <title>A library of human gut bacterial isolates paired with longitudinal multiomics data enables mechanistic microbiome research.</title>
        <authorList>
            <person name="Poyet M."/>
            <person name="Groussin M."/>
            <person name="Gibbons S.M."/>
            <person name="Avila-Pacheco J."/>
            <person name="Jiang X."/>
            <person name="Kearney S.M."/>
            <person name="Perrotta A.R."/>
            <person name="Berdy B."/>
            <person name="Zhao S."/>
            <person name="Lieberman T.D."/>
            <person name="Swanson P.K."/>
            <person name="Smith M."/>
            <person name="Roesemann S."/>
            <person name="Alexander J.E."/>
            <person name="Rich S.A."/>
            <person name="Livny J."/>
            <person name="Vlamakis H."/>
            <person name="Clish C."/>
            <person name="Bullock K."/>
            <person name="Deik A."/>
            <person name="Scott J."/>
            <person name="Pierce K.A."/>
            <person name="Xavier R.J."/>
            <person name="Alm E.J."/>
        </authorList>
    </citation>
    <scope>NUCLEOTIDE SEQUENCE [LARGE SCALE GENOMIC DNA]</scope>
    <source>
        <strain evidence="3 5">BIOML-A4</strain>
    </source>
</reference>
<dbReference type="Gene3D" id="3.40.50.1110">
    <property type="entry name" value="SGNH hydrolase"/>
    <property type="match status" value="1"/>
</dbReference>
<dbReference type="Pfam" id="PF13472">
    <property type="entry name" value="Lipase_GDSL_2"/>
    <property type="match status" value="1"/>
</dbReference>
<organism evidence="2 4">
    <name type="scientific">Ruthenibacterium lactatiformans</name>
    <dbReference type="NCBI Taxonomy" id="1550024"/>
    <lineage>
        <taxon>Bacteria</taxon>
        <taxon>Bacillati</taxon>
        <taxon>Bacillota</taxon>
        <taxon>Clostridia</taxon>
        <taxon>Eubacteriales</taxon>
        <taxon>Oscillospiraceae</taxon>
        <taxon>Ruthenibacterium</taxon>
    </lineage>
</organism>
<dbReference type="EMBL" id="VUNJ01000017">
    <property type="protein sequence ID" value="MST92983.1"/>
    <property type="molecule type" value="Genomic_DNA"/>
</dbReference>
<dbReference type="Proteomes" id="UP000472755">
    <property type="component" value="Unassembled WGS sequence"/>
</dbReference>
<accession>A0A6I2UAH5</accession>
<gene>
    <name evidence="2" type="ORF">FYJ76_13760</name>
    <name evidence="3" type="ORF">GMD59_11885</name>
</gene>
<reference evidence="2 4" key="2">
    <citation type="submission" date="2019-08" db="EMBL/GenBank/DDBJ databases">
        <title>In-depth cultivation of the pig gut microbiome towards novel bacterial diversity and tailored functional studies.</title>
        <authorList>
            <person name="Wylensek D."/>
            <person name="Hitch T.C.A."/>
            <person name="Clavel T."/>
        </authorList>
    </citation>
    <scope>NUCLEOTIDE SEQUENCE [LARGE SCALE GENOMIC DNA]</scope>
    <source>
        <strain evidence="2 4">WCA3-601-WT-6J</strain>
    </source>
</reference>
<dbReference type="RefSeq" id="WP_154523591.1">
    <property type="nucleotide sequence ID" value="NZ_CAUDWH010000015.1"/>
</dbReference>
<comment type="caution">
    <text evidence="2">The sequence shown here is derived from an EMBL/GenBank/DDBJ whole genome shotgun (WGS) entry which is preliminary data.</text>
</comment>
<dbReference type="Proteomes" id="UP000431913">
    <property type="component" value="Unassembled WGS sequence"/>
</dbReference>
<evidence type="ECO:0000259" key="1">
    <source>
        <dbReference type="Pfam" id="PF13472"/>
    </source>
</evidence>
<dbReference type="EMBL" id="WMZU01000019">
    <property type="protein sequence ID" value="MTS27979.1"/>
    <property type="molecule type" value="Genomic_DNA"/>
</dbReference>
<feature type="domain" description="SGNH hydrolase-type esterase" evidence="1">
    <location>
        <begin position="150"/>
        <end position="305"/>
    </location>
</feature>
<dbReference type="SUPFAM" id="SSF52266">
    <property type="entry name" value="SGNH hydrolase"/>
    <property type="match status" value="1"/>
</dbReference>
<dbReference type="Gene3D" id="2.60.120.260">
    <property type="entry name" value="Galactose-binding domain-like"/>
    <property type="match status" value="1"/>
</dbReference>
<proteinExistence type="predicted"/>
<dbReference type="PANTHER" id="PTHR37834:SF2">
    <property type="entry name" value="ESTERASE, SGNH HYDROLASE-TYPE"/>
    <property type="match status" value="1"/>
</dbReference>
<evidence type="ECO:0000313" key="4">
    <source>
        <dbReference type="Proteomes" id="UP000431913"/>
    </source>
</evidence>
<name>A0A6I2UAH5_9FIRM</name>
<sequence>MKRLPIWEIMDRMQAYGRTFYDEQDGVLYSNYTCGAFEVDFTGTLLAASFCAIPDTSPSPRAAFPDQDPIPREDWPWISIFLDGADVPTRTICVHDREDIVLFFSEKAETHRIKIVKLTENFRTALGISAFTAEGTLNIFQRESHEVIEFIGDSITCGFGNSASDVSHEFEASEENGWLTHGAIAARALELEPRFVSVSGISVAKSSAMPNLYGMNELYPYTDRIIQDKLAQKRGSPSVEYLPFDFANHPARYIVLNLGTNDASQIYFRPDKKQAEIDFRENYRAFVSTIRQLNGPKANIICALGCMDYYLFDTVKSIVSRLRADTKDKNIFIFKYNKMMNIGPDAGACLHPSIHRHQLMAQELVTFIQNLPQE</sequence>
<evidence type="ECO:0000313" key="5">
    <source>
        <dbReference type="Proteomes" id="UP000472755"/>
    </source>
</evidence>